<dbReference type="EMBL" id="DRGM01000064">
    <property type="protein sequence ID" value="HEA16009.1"/>
    <property type="molecule type" value="Genomic_DNA"/>
</dbReference>
<comment type="caution">
    <text evidence="1">The sequence shown here is derived from an EMBL/GenBank/DDBJ whole genome shotgun (WGS) entry which is preliminary data.</text>
</comment>
<dbReference type="RefSeq" id="WP_304180682.1">
    <property type="nucleotide sequence ID" value="NZ_DRGM01000064.1"/>
</dbReference>
<evidence type="ECO:0000313" key="1">
    <source>
        <dbReference type="EMBL" id="HEA16009.1"/>
    </source>
</evidence>
<sequence>MEGLSISSIWKLLTWLPKFILRRIFTREKLRDLILFDVRPRHEYATINLGEVASFGLWLQITNISPFEVELDRSSYDFQCAGVKLRSSILERISIASGETKVLHVEGSISDGEANHIARCIDNHNSSLEGIMEFNCKLHSFSRNNWHLNGVLPRFINETYRLPNKSMEPTANASAD</sequence>
<name>A0A7V1CXI4_9GAMM</name>
<dbReference type="AlphaFoldDB" id="A0A7V1CXI4"/>
<accession>A0A7V1CXI4</accession>
<dbReference type="Proteomes" id="UP000886188">
    <property type="component" value="Unassembled WGS sequence"/>
</dbReference>
<reference evidence="1" key="1">
    <citation type="journal article" date="2020" name="mSystems">
        <title>Genome- and Community-Level Interaction Insights into Carbon Utilization and Element Cycling Functions of Hydrothermarchaeota in Hydrothermal Sediment.</title>
        <authorList>
            <person name="Zhou Z."/>
            <person name="Liu Y."/>
            <person name="Xu W."/>
            <person name="Pan J."/>
            <person name="Luo Z.H."/>
            <person name="Li M."/>
        </authorList>
    </citation>
    <scope>NUCLEOTIDE SEQUENCE [LARGE SCALE GENOMIC DNA]</scope>
    <source>
        <strain evidence="1">HyVt-346</strain>
    </source>
</reference>
<organism evidence="1">
    <name type="scientific">Pseudoalteromonas prydzensis</name>
    <dbReference type="NCBI Taxonomy" id="182141"/>
    <lineage>
        <taxon>Bacteria</taxon>
        <taxon>Pseudomonadati</taxon>
        <taxon>Pseudomonadota</taxon>
        <taxon>Gammaproteobacteria</taxon>
        <taxon>Alteromonadales</taxon>
        <taxon>Pseudoalteromonadaceae</taxon>
        <taxon>Pseudoalteromonas</taxon>
    </lineage>
</organism>
<gene>
    <name evidence="1" type="ORF">ENH88_06095</name>
</gene>
<proteinExistence type="predicted"/>
<protein>
    <submittedName>
        <fullName evidence="1">Uncharacterized protein</fullName>
    </submittedName>
</protein>